<protein>
    <submittedName>
        <fullName evidence="2">Uncharacterized protein</fullName>
    </submittedName>
</protein>
<keyword evidence="1" id="KW-0560">Oxidoreductase</keyword>
<dbReference type="Pfam" id="PF00106">
    <property type="entry name" value="adh_short"/>
    <property type="match status" value="1"/>
</dbReference>
<reference evidence="2 3" key="1">
    <citation type="journal article" date="2018" name="New Phytol.">
        <title>Phylogenomics of Endogonaceae and evolution of mycorrhizas within Mucoromycota.</title>
        <authorList>
            <person name="Chang Y."/>
            <person name="Desiro A."/>
            <person name="Na H."/>
            <person name="Sandor L."/>
            <person name="Lipzen A."/>
            <person name="Clum A."/>
            <person name="Barry K."/>
            <person name="Grigoriev I.V."/>
            <person name="Martin F.M."/>
            <person name="Stajich J.E."/>
            <person name="Smith M.E."/>
            <person name="Bonito G."/>
            <person name="Spatafora J.W."/>
        </authorList>
    </citation>
    <scope>NUCLEOTIDE SEQUENCE [LARGE SCALE GENOMIC DNA]</scope>
    <source>
        <strain evidence="2 3">GMNB39</strain>
    </source>
</reference>
<gene>
    <name evidence="2" type="ORF">BC936DRAFT_142165</name>
</gene>
<evidence type="ECO:0000313" key="3">
    <source>
        <dbReference type="Proteomes" id="UP000268093"/>
    </source>
</evidence>
<dbReference type="EMBL" id="RBNI01021818">
    <property type="protein sequence ID" value="RUO96357.1"/>
    <property type="molecule type" value="Genomic_DNA"/>
</dbReference>
<dbReference type="SUPFAM" id="SSF51735">
    <property type="entry name" value="NAD(P)-binding Rossmann-fold domains"/>
    <property type="match status" value="1"/>
</dbReference>
<dbReference type="OrthoDB" id="1669814at2759"/>
<evidence type="ECO:0000256" key="1">
    <source>
        <dbReference type="ARBA" id="ARBA00023002"/>
    </source>
</evidence>
<organism evidence="2 3">
    <name type="scientific">Jimgerdemannia flammicorona</name>
    <dbReference type="NCBI Taxonomy" id="994334"/>
    <lineage>
        <taxon>Eukaryota</taxon>
        <taxon>Fungi</taxon>
        <taxon>Fungi incertae sedis</taxon>
        <taxon>Mucoromycota</taxon>
        <taxon>Mucoromycotina</taxon>
        <taxon>Endogonomycetes</taxon>
        <taxon>Endogonales</taxon>
        <taxon>Endogonaceae</taxon>
        <taxon>Jimgerdemannia</taxon>
    </lineage>
</organism>
<sequence length="91" mass="9263">MQIKGNTFIVTGGASGLGEGTVHELVRLGANVSVAALSKTLGDNAFYPGPVDITSEDAVKSAVAATIKRFGKLSGVINLGGVLKIARVRLP</sequence>
<comment type="caution">
    <text evidence="2">The sequence shown here is derived from an EMBL/GenBank/DDBJ whole genome shotgun (WGS) entry which is preliminary data.</text>
</comment>
<dbReference type="GO" id="GO:0016491">
    <property type="term" value="F:oxidoreductase activity"/>
    <property type="evidence" value="ECO:0007669"/>
    <property type="project" value="UniProtKB-KW"/>
</dbReference>
<dbReference type="PANTHER" id="PTHR43658">
    <property type="entry name" value="SHORT-CHAIN DEHYDROGENASE/REDUCTASE"/>
    <property type="match status" value="1"/>
</dbReference>
<name>A0A433A0S7_9FUNG</name>
<dbReference type="AlphaFoldDB" id="A0A433A0S7"/>
<dbReference type="PANTHER" id="PTHR43658:SF8">
    <property type="entry name" value="17-BETA-HYDROXYSTEROID DEHYDROGENASE 14-RELATED"/>
    <property type="match status" value="1"/>
</dbReference>
<proteinExistence type="predicted"/>
<evidence type="ECO:0000313" key="2">
    <source>
        <dbReference type="EMBL" id="RUO96357.1"/>
    </source>
</evidence>
<accession>A0A433A0S7</accession>
<dbReference type="InterPro" id="IPR036291">
    <property type="entry name" value="NAD(P)-bd_dom_sf"/>
</dbReference>
<keyword evidence="3" id="KW-1185">Reference proteome</keyword>
<dbReference type="Gene3D" id="3.40.50.720">
    <property type="entry name" value="NAD(P)-binding Rossmann-like Domain"/>
    <property type="match status" value="1"/>
</dbReference>
<dbReference type="Proteomes" id="UP000268093">
    <property type="component" value="Unassembled WGS sequence"/>
</dbReference>
<dbReference type="InterPro" id="IPR002347">
    <property type="entry name" value="SDR_fam"/>
</dbReference>